<sequence length="373" mass="41250">MTAPNRNVVFDVVGTLVSYEHLYEAIKERLGDKLIPRGIQPTLLGICWLEMAEREYAYLSLHGHYVQFLKLFEALFYRCLHYAGVENPRSFAAAEDVAYLMNEFKELKLRDGAAECIQKLRDAGFTVWCFTTGDISRVGGYFSKAGVDMPAENLLSCDTNGVAKPCPEAYGPILNKLSTSESKPWFAAAHLWDVSGAKSAGFRTAYSMVLEGEYLYEIYGELNVVAETLPAMADKIIAAKPYEGFLEKHKKTLYLALGTHIILSNDHVAKLVQGLVAAMDQGPIDGVIWSISEAARRDIDTSHQFSATGCKGFTFALLLKGEHSSFLITTFAPQRAILDHDHTVIYLTHGGGSSADEGLYHGKLMLAMGFFFD</sequence>
<dbReference type="SUPFAM" id="SSF53756">
    <property type="entry name" value="UDP-Glycosyltransferase/glycogen phosphorylase"/>
    <property type="match status" value="1"/>
</dbReference>
<dbReference type="PRINTS" id="PR00413">
    <property type="entry name" value="HADHALOGNASE"/>
</dbReference>
<dbReference type="Pfam" id="PF00201">
    <property type="entry name" value="UDPGT"/>
    <property type="match status" value="1"/>
</dbReference>
<dbReference type="EMBL" id="HF679028">
    <property type="protein sequence ID" value="CCT70630.1"/>
    <property type="molecule type" value="Genomic_DNA"/>
</dbReference>
<dbReference type="InterPro" id="IPR006439">
    <property type="entry name" value="HAD-SF_hydro_IA"/>
</dbReference>
<gene>
    <name evidence="3" type="ORF">FFUJ_06618</name>
</gene>
<dbReference type="InterPro" id="IPR036412">
    <property type="entry name" value="HAD-like_sf"/>
</dbReference>
<dbReference type="InterPro" id="IPR023214">
    <property type="entry name" value="HAD_sf"/>
</dbReference>
<reference evidence="4" key="1">
    <citation type="journal article" date="2013" name="PLoS Pathog.">
        <title>Deciphering the cryptic genome: genome-wide analyses of the rice pathogen Fusarium fujikuroi reveal complex regulation of secondary metabolism and novel metabolites.</title>
        <authorList>
            <person name="Wiemann P."/>
            <person name="Sieber C.M."/>
            <person name="von Bargen K.W."/>
            <person name="Studt L."/>
            <person name="Niehaus E.M."/>
            <person name="Espino J.J."/>
            <person name="Huss K."/>
            <person name="Michielse C.B."/>
            <person name="Albermann S."/>
            <person name="Wagner D."/>
            <person name="Bergner S.V."/>
            <person name="Connolly L.R."/>
            <person name="Fischer A."/>
            <person name="Reuter G."/>
            <person name="Kleigrewe K."/>
            <person name="Bald T."/>
            <person name="Wingfield B.D."/>
            <person name="Ophir R."/>
            <person name="Freeman S."/>
            <person name="Hippler M."/>
            <person name="Smith K.M."/>
            <person name="Brown D.W."/>
            <person name="Proctor R.H."/>
            <person name="Munsterkotter M."/>
            <person name="Freitag M."/>
            <person name="Humpf H.U."/>
            <person name="Guldener U."/>
            <person name="Tudzynski B."/>
        </authorList>
    </citation>
    <scope>NUCLEOTIDE SEQUENCE [LARGE SCALE GENOMIC DNA]</scope>
    <source>
        <strain evidence="4">CBS 195.34 / IMI 58289 / NRRL A-6831</strain>
    </source>
</reference>
<dbReference type="GO" id="GO:0008194">
    <property type="term" value="F:UDP-glycosyltransferase activity"/>
    <property type="evidence" value="ECO:0007669"/>
    <property type="project" value="InterPro"/>
</dbReference>
<evidence type="ECO:0000256" key="2">
    <source>
        <dbReference type="ARBA" id="ARBA00022801"/>
    </source>
</evidence>
<proteinExistence type="predicted"/>
<dbReference type="RefSeq" id="XP_023432709.1">
    <property type="nucleotide sequence ID" value="XM_023579964.1"/>
</dbReference>
<dbReference type="Proteomes" id="UP000016800">
    <property type="component" value="Chromosome VI"/>
</dbReference>
<dbReference type="AlphaFoldDB" id="S0E7K3"/>
<organism evidence="3 4">
    <name type="scientific">Gibberella fujikuroi (strain CBS 195.34 / IMI 58289 / NRRL A-6831)</name>
    <name type="common">Bakanae and foot rot disease fungus</name>
    <name type="synonym">Fusarium fujikuroi</name>
    <dbReference type="NCBI Taxonomy" id="1279085"/>
    <lineage>
        <taxon>Eukaryota</taxon>
        <taxon>Fungi</taxon>
        <taxon>Dikarya</taxon>
        <taxon>Ascomycota</taxon>
        <taxon>Pezizomycotina</taxon>
        <taxon>Sordariomycetes</taxon>
        <taxon>Hypocreomycetidae</taxon>
        <taxon>Hypocreales</taxon>
        <taxon>Nectriaceae</taxon>
        <taxon>Fusarium</taxon>
        <taxon>Fusarium fujikuroi species complex</taxon>
    </lineage>
</organism>
<dbReference type="InterPro" id="IPR051540">
    <property type="entry name" value="S-2-haloacid_dehalogenase"/>
</dbReference>
<protein>
    <submittedName>
        <fullName evidence="3">Related to 2-haloalkanoic acid dehalogenase</fullName>
    </submittedName>
</protein>
<dbReference type="GO" id="GO:0016791">
    <property type="term" value="F:phosphatase activity"/>
    <property type="evidence" value="ECO:0007669"/>
    <property type="project" value="UniProtKB-ARBA"/>
</dbReference>
<dbReference type="HOGENOM" id="CLU_741959_0_0_1"/>
<dbReference type="InterPro" id="IPR023198">
    <property type="entry name" value="PGP-like_dom2"/>
</dbReference>
<evidence type="ECO:0000313" key="4">
    <source>
        <dbReference type="Proteomes" id="UP000016800"/>
    </source>
</evidence>
<keyword evidence="4" id="KW-1185">Reference proteome</keyword>
<name>S0E7K3_GIBF5</name>
<evidence type="ECO:0000313" key="3">
    <source>
        <dbReference type="EMBL" id="CCT70630.1"/>
    </source>
</evidence>
<dbReference type="PANTHER" id="PTHR43316:SF4">
    <property type="entry name" value="ACID DEHALOGENASE, PUTATIVE (AFU_ORTHOLOGUE AFUA_8G05870)-RELATED"/>
    <property type="match status" value="1"/>
</dbReference>
<keyword evidence="2" id="KW-0378">Hydrolase</keyword>
<dbReference type="Gene3D" id="3.40.50.2000">
    <property type="entry name" value="Glycogen Phosphorylase B"/>
    <property type="match status" value="1"/>
</dbReference>
<dbReference type="Gene3D" id="3.40.50.1000">
    <property type="entry name" value="HAD superfamily/HAD-like"/>
    <property type="match status" value="1"/>
</dbReference>
<dbReference type="Gene3D" id="1.10.150.240">
    <property type="entry name" value="Putative phosphatase, domain 2"/>
    <property type="match status" value="1"/>
</dbReference>
<keyword evidence="1" id="KW-0808">Transferase</keyword>
<dbReference type="SUPFAM" id="SSF56784">
    <property type="entry name" value="HAD-like"/>
    <property type="match status" value="1"/>
</dbReference>
<dbReference type="Pfam" id="PF00702">
    <property type="entry name" value="Hydrolase"/>
    <property type="match status" value="1"/>
</dbReference>
<dbReference type="VEuPathDB" id="FungiDB:FFUJ_06618"/>
<dbReference type="STRING" id="1279085.S0E7K3"/>
<dbReference type="PANTHER" id="PTHR43316">
    <property type="entry name" value="HYDROLASE, HALOACID DELAHOGENASE-RELATED"/>
    <property type="match status" value="1"/>
</dbReference>
<dbReference type="GeneID" id="35400095"/>
<accession>S0E7K3</accession>
<evidence type="ECO:0000256" key="1">
    <source>
        <dbReference type="ARBA" id="ARBA00022679"/>
    </source>
</evidence>
<dbReference type="InterPro" id="IPR002213">
    <property type="entry name" value="UDP_glucos_trans"/>
</dbReference>